<protein>
    <submittedName>
        <fullName evidence="1">Uncharacterized protein</fullName>
    </submittedName>
</protein>
<dbReference type="EMBL" id="FQUX01000003">
    <property type="protein sequence ID" value="SHF24961.1"/>
    <property type="molecule type" value="Genomic_DNA"/>
</dbReference>
<evidence type="ECO:0000313" key="1">
    <source>
        <dbReference type="EMBL" id="SHF24961.1"/>
    </source>
</evidence>
<reference evidence="2" key="1">
    <citation type="submission" date="2016-11" db="EMBL/GenBank/DDBJ databases">
        <authorList>
            <person name="Varghese N."/>
            <person name="Submissions S."/>
        </authorList>
    </citation>
    <scope>NUCLEOTIDE SEQUENCE [LARGE SCALE GENOMIC DNA]</scope>
    <source>
        <strain evidence="2">DSM 17539</strain>
    </source>
</reference>
<proteinExistence type="predicted"/>
<organism evidence="1 2">
    <name type="scientific">Arenibacter palladensis</name>
    <dbReference type="NCBI Taxonomy" id="237373"/>
    <lineage>
        <taxon>Bacteria</taxon>
        <taxon>Pseudomonadati</taxon>
        <taxon>Bacteroidota</taxon>
        <taxon>Flavobacteriia</taxon>
        <taxon>Flavobacteriales</taxon>
        <taxon>Flavobacteriaceae</taxon>
        <taxon>Arenibacter</taxon>
    </lineage>
</organism>
<gene>
    <name evidence="1" type="ORF">SAMN03080594_10380</name>
</gene>
<name>A0A1M5A3V7_9FLAO</name>
<dbReference type="AlphaFoldDB" id="A0A1M5A3V7"/>
<accession>A0A1M5A3V7</accession>
<dbReference type="Proteomes" id="UP000184406">
    <property type="component" value="Unassembled WGS sequence"/>
</dbReference>
<evidence type="ECO:0000313" key="2">
    <source>
        <dbReference type="Proteomes" id="UP000184406"/>
    </source>
</evidence>
<keyword evidence="2" id="KW-1185">Reference proteome</keyword>
<sequence length="73" mass="8411">MYVVFSKPYYTFFYSIIEIQLTNRWLEHLRRQAGVVEIEVGEDIKSGTIVSLSIVSSSEMAVAILYRELVMCS</sequence>